<accession>A0A0K2T7K3</accession>
<organism evidence="1">
    <name type="scientific">Lepeophtheirus salmonis</name>
    <name type="common">Salmon louse</name>
    <name type="synonym">Caligus salmonis</name>
    <dbReference type="NCBI Taxonomy" id="72036"/>
    <lineage>
        <taxon>Eukaryota</taxon>
        <taxon>Metazoa</taxon>
        <taxon>Ecdysozoa</taxon>
        <taxon>Arthropoda</taxon>
        <taxon>Crustacea</taxon>
        <taxon>Multicrustacea</taxon>
        <taxon>Hexanauplia</taxon>
        <taxon>Copepoda</taxon>
        <taxon>Siphonostomatoida</taxon>
        <taxon>Caligidae</taxon>
        <taxon>Lepeophtheirus</taxon>
    </lineage>
</organism>
<reference evidence="1" key="1">
    <citation type="submission" date="2014-05" db="EMBL/GenBank/DDBJ databases">
        <authorList>
            <person name="Chronopoulou M."/>
        </authorList>
    </citation>
    <scope>NUCLEOTIDE SEQUENCE</scope>
    <source>
        <tissue evidence="1">Whole organism</tissue>
    </source>
</reference>
<dbReference type="AlphaFoldDB" id="A0A0K2T7K3"/>
<dbReference type="EMBL" id="HACA01004191">
    <property type="protein sequence ID" value="CDW21552.1"/>
    <property type="molecule type" value="Transcribed_RNA"/>
</dbReference>
<protein>
    <submittedName>
        <fullName evidence="1">Uncharacterized protein</fullName>
    </submittedName>
</protein>
<name>A0A0K2T7K3_LEPSM</name>
<proteinExistence type="predicted"/>
<sequence length="20" mass="2553">MDIFFEYQYPYLLILYPNPL</sequence>
<evidence type="ECO:0000313" key="1">
    <source>
        <dbReference type="EMBL" id="CDW21552.1"/>
    </source>
</evidence>